<dbReference type="PANTHER" id="PTHR34989:SF1">
    <property type="entry name" value="PROTEIN HDED"/>
    <property type="match status" value="1"/>
</dbReference>
<evidence type="ECO:0000313" key="3">
    <source>
        <dbReference type="EMBL" id="CAB4904061.1"/>
    </source>
</evidence>
<feature type="transmembrane region" description="Helical" evidence="1">
    <location>
        <begin position="143"/>
        <end position="161"/>
    </location>
</feature>
<dbReference type="GO" id="GO:0005886">
    <property type="term" value="C:plasma membrane"/>
    <property type="evidence" value="ECO:0007669"/>
    <property type="project" value="TreeGrafter"/>
</dbReference>
<dbReference type="PANTHER" id="PTHR34989">
    <property type="entry name" value="PROTEIN HDED"/>
    <property type="match status" value="1"/>
</dbReference>
<organism evidence="2">
    <name type="scientific">freshwater metagenome</name>
    <dbReference type="NCBI Taxonomy" id="449393"/>
    <lineage>
        <taxon>unclassified sequences</taxon>
        <taxon>metagenomes</taxon>
        <taxon>ecological metagenomes</taxon>
    </lineage>
</organism>
<feature type="transmembrane region" description="Helical" evidence="1">
    <location>
        <begin position="79"/>
        <end position="99"/>
    </location>
</feature>
<proteinExistence type="predicted"/>
<evidence type="ECO:0000256" key="1">
    <source>
        <dbReference type="SAM" id="Phobius"/>
    </source>
</evidence>
<dbReference type="EMBL" id="CAFBMO010000018">
    <property type="protein sequence ID" value="CAB4904061.1"/>
    <property type="molecule type" value="Genomic_DNA"/>
</dbReference>
<dbReference type="Pfam" id="PF03729">
    <property type="entry name" value="DUF308"/>
    <property type="match status" value="3"/>
</dbReference>
<dbReference type="InterPro" id="IPR052712">
    <property type="entry name" value="Acid_resist_chaperone_HdeD"/>
</dbReference>
<feature type="transmembrane region" description="Helical" evidence="1">
    <location>
        <begin position="47"/>
        <end position="67"/>
    </location>
</feature>
<keyword evidence="1" id="KW-0472">Membrane</keyword>
<gene>
    <name evidence="2" type="ORF">UFOPK1908_01585</name>
    <name evidence="3" type="ORF">UFOPK3576_00640</name>
</gene>
<dbReference type="AlphaFoldDB" id="A0A6J6J767"/>
<sequence length="195" mass="20824">MSTVDSVTAEENEVLSAIGRNWWVLLFIGIVSLAVGIWAVAAPEKAFSTLSIIFAIWLLVTGVWQVVRAFASGLSGGARALYLITGILSLIIGFVSLRYFFNQDSVLLADWVFSIFIGVGFLMRGFADLFAGIAAKGMPGRGWTIFSGIVILIGGIIILTAPLSVLALAWVVGIWLIVIGIFEIIASFAVRKAAA</sequence>
<name>A0A6J6J767_9ZZZZ</name>
<feature type="transmembrane region" description="Helical" evidence="1">
    <location>
        <begin position="111"/>
        <end position="131"/>
    </location>
</feature>
<protein>
    <submittedName>
        <fullName evidence="2">Unannotated protein</fullName>
    </submittedName>
</protein>
<dbReference type="InterPro" id="IPR005325">
    <property type="entry name" value="DUF308_memb"/>
</dbReference>
<accession>A0A6J6J767</accession>
<feature type="transmembrane region" description="Helical" evidence="1">
    <location>
        <begin position="22"/>
        <end position="41"/>
    </location>
</feature>
<feature type="transmembrane region" description="Helical" evidence="1">
    <location>
        <begin position="167"/>
        <end position="190"/>
    </location>
</feature>
<reference evidence="2" key="1">
    <citation type="submission" date="2020-05" db="EMBL/GenBank/DDBJ databases">
        <authorList>
            <person name="Chiriac C."/>
            <person name="Salcher M."/>
            <person name="Ghai R."/>
            <person name="Kavagutti S V."/>
        </authorList>
    </citation>
    <scope>NUCLEOTIDE SEQUENCE</scope>
</reference>
<keyword evidence="1" id="KW-1133">Transmembrane helix</keyword>
<keyword evidence="1" id="KW-0812">Transmembrane</keyword>
<dbReference type="EMBL" id="CAEZVB010000134">
    <property type="protein sequence ID" value="CAB4632967.1"/>
    <property type="molecule type" value="Genomic_DNA"/>
</dbReference>
<evidence type="ECO:0000313" key="2">
    <source>
        <dbReference type="EMBL" id="CAB4632967.1"/>
    </source>
</evidence>